<dbReference type="InterPro" id="IPR024300">
    <property type="entry name" value="SipL_SPOCS_dom"/>
</dbReference>
<dbReference type="AlphaFoldDB" id="A0A8A7KB18"/>
<feature type="domain" description="SipL SPOCS" evidence="1">
    <location>
        <begin position="48"/>
        <end position="102"/>
    </location>
</feature>
<sequence>MKGGIIMKKIRKTLKLLELSAEKAVQVFETNTVMNLSPAVVDVLNPILSVEFDRVVLFQNKAIVQGTIFKNLIYKAVGGQLQYVNEEIPFSKEVELPGVSPNFTTGRFNKMILTNNVIEIGPGNRGTQTGIDIQLYVTQLTAAQIILDTTTVEQKIILDFIIKVSEYTQQDVDLPAPGPVFECRNIINCNNLDC</sequence>
<dbReference type="EMBL" id="CP046640">
    <property type="protein sequence ID" value="QTL98440.1"/>
    <property type="molecule type" value="Genomic_DNA"/>
</dbReference>
<accession>A0A8A7KB18</accession>
<reference evidence="2" key="1">
    <citation type="submission" date="2019-12" db="EMBL/GenBank/DDBJ databases">
        <authorList>
            <person name="zhang j."/>
            <person name="sun C.M."/>
        </authorList>
    </citation>
    <scope>NUCLEOTIDE SEQUENCE</scope>
    <source>
        <strain evidence="2">NS-1</strain>
    </source>
</reference>
<organism evidence="2 3">
    <name type="scientific">Iocasia fonsfrigidae</name>
    <dbReference type="NCBI Taxonomy" id="2682810"/>
    <lineage>
        <taxon>Bacteria</taxon>
        <taxon>Bacillati</taxon>
        <taxon>Bacillota</taxon>
        <taxon>Clostridia</taxon>
        <taxon>Halanaerobiales</taxon>
        <taxon>Halanaerobiaceae</taxon>
        <taxon>Iocasia</taxon>
    </lineage>
</organism>
<evidence type="ECO:0000313" key="3">
    <source>
        <dbReference type="Proteomes" id="UP000665020"/>
    </source>
</evidence>
<protein>
    <submittedName>
        <fullName evidence="2">DUF3794 domain-containing protein</fullName>
    </submittedName>
</protein>
<keyword evidence="3" id="KW-1185">Reference proteome</keyword>
<evidence type="ECO:0000313" key="2">
    <source>
        <dbReference type="EMBL" id="QTL98440.1"/>
    </source>
</evidence>
<name>A0A8A7KB18_9FIRM</name>
<dbReference type="Pfam" id="PF12673">
    <property type="entry name" value="SipL"/>
    <property type="match status" value="1"/>
</dbReference>
<dbReference type="KEGG" id="ifn:GM661_10890"/>
<evidence type="ECO:0000259" key="1">
    <source>
        <dbReference type="Pfam" id="PF12673"/>
    </source>
</evidence>
<proteinExistence type="predicted"/>
<dbReference type="Proteomes" id="UP000665020">
    <property type="component" value="Chromosome"/>
</dbReference>
<gene>
    <name evidence="2" type="ORF">GM661_10890</name>
</gene>